<evidence type="ECO:0000259" key="10">
    <source>
        <dbReference type="Pfam" id="PF00125"/>
    </source>
</evidence>
<dbReference type="GO" id="GO:0000786">
    <property type="term" value="C:nucleosome"/>
    <property type="evidence" value="ECO:0007669"/>
    <property type="project" value="UniProtKB-KW"/>
</dbReference>
<feature type="region of interest" description="Disordered" evidence="9">
    <location>
        <begin position="1"/>
        <end position="22"/>
    </location>
</feature>
<dbReference type="GO" id="GO:0005634">
    <property type="term" value="C:nucleus"/>
    <property type="evidence" value="ECO:0007669"/>
    <property type="project" value="UniProtKB-SubCell"/>
</dbReference>
<accession>A0AAD8GWP7</accession>
<feature type="domain" description="Histone H2A C-terminal" evidence="11">
    <location>
        <begin position="94"/>
        <end position="126"/>
    </location>
</feature>
<evidence type="ECO:0000256" key="2">
    <source>
        <dbReference type="ARBA" id="ARBA00004286"/>
    </source>
</evidence>
<evidence type="ECO:0000256" key="1">
    <source>
        <dbReference type="ARBA" id="ARBA00004123"/>
    </source>
</evidence>
<dbReference type="InterPro" id="IPR032458">
    <property type="entry name" value="Histone_H2A_CS"/>
</dbReference>
<dbReference type="CDD" id="cd00074">
    <property type="entry name" value="HFD_H2A"/>
    <property type="match status" value="1"/>
</dbReference>
<dbReference type="PANTHER" id="PTHR23430">
    <property type="entry name" value="HISTONE H2A"/>
    <property type="match status" value="1"/>
</dbReference>
<keyword evidence="13" id="KW-1185">Reference proteome</keyword>
<evidence type="ECO:0000256" key="5">
    <source>
        <dbReference type="ARBA" id="ARBA00023125"/>
    </source>
</evidence>
<organism evidence="12 13">
    <name type="scientific">Heracleum sosnowskyi</name>
    <dbReference type="NCBI Taxonomy" id="360622"/>
    <lineage>
        <taxon>Eukaryota</taxon>
        <taxon>Viridiplantae</taxon>
        <taxon>Streptophyta</taxon>
        <taxon>Embryophyta</taxon>
        <taxon>Tracheophyta</taxon>
        <taxon>Spermatophyta</taxon>
        <taxon>Magnoliopsida</taxon>
        <taxon>eudicotyledons</taxon>
        <taxon>Gunneridae</taxon>
        <taxon>Pentapetalae</taxon>
        <taxon>asterids</taxon>
        <taxon>campanulids</taxon>
        <taxon>Apiales</taxon>
        <taxon>Apiaceae</taxon>
        <taxon>Apioideae</taxon>
        <taxon>apioid superclade</taxon>
        <taxon>Tordylieae</taxon>
        <taxon>Tordyliinae</taxon>
        <taxon>Heracleum</taxon>
    </lineage>
</organism>
<dbReference type="Pfam" id="PF00125">
    <property type="entry name" value="Histone"/>
    <property type="match status" value="1"/>
</dbReference>
<evidence type="ECO:0000256" key="7">
    <source>
        <dbReference type="ARBA" id="ARBA00023269"/>
    </source>
</evidence>
<dbReference type="InterPro" id="IPR007125">
    <property type="entry name" value="H2A/H2B/H3"/>
</dbReference>
<name>A0AAD8GWP7_9APIA</name>
<dbReference type="InterPro" id="IPR032454">
    <property type="entry name" value="Histone_H2A_C"/>
</dbReference>
<evidence type="ECO:0000256" key="3">
    <source>
        <dbReference type="ARBA" id="ARBA00010691"/>
    </source>
</evidence>
<dbReference type="GO" id="GO:0046982">
    <property type="term" value="F:protein heterodimerization activity"/>
    <property type="evidence" value="ECO:0007669"/>
    <property type="project" value="InterPro"/>
</dbReference>
<protein>
    <recommendedName>
        <fullName evidence="8">Histone H2A</fullName>
    </recommendedName>
</protein>
<dbReference type="EMBL" id="JAUIZM010000011">
    <property type="protein sequence ID" value="KAK1356076.1"/>
    <property type="molecule type" value="Genomic_DNA"/>
</dbReference>
<dbReference type="PROSITE" id="PS00046">
    <property type="entry name" value="HISTONE_H2A"/>
    <property type="match status" value="1"/>
</dbReference>
<keyword evidence="7 8" id="KW-0544">Nucleosome core</keyword>
<evidence type="ECO:0000256" key="4">
    <source>
        <dbReference type="ARBA" id="ARBA00022454"/>
    </source>
</evidence>
<dbReference type="AlphaFoldDB" id="A0AAD8GWP7"/>
<feature type="domain" description="Core Histone H2A/H2B/H3" evidence="10">
    <location>
        <begin position="14"/>
        <end position="90"/>
    </location>
</feature>
<dbReference type="PRINTS" id="PR00620">
    <property type="entry name" value="HISTONEH2A"/>
</dbReference>
<dbReference type="Gene3D" id="1.10.20.10">
    <property type="entry name" value="Histone, subunit A"/>
    <property type="match status" value="1"/>
</dbReference>
<dbReference type="SUPFAM" id="SSF47113">
    <property type="entry name" value="Histone-fold"/>
    <property type="match status" value="1"/>
</dbReference>
<comment type="subcellular location">
    <subcellularLocation>
        <location evidence="2">Chromosome</location>
    </subcellularLocation>
    <subcellularLocation>
        <location evidence="1 8">Nucleus</location>
    </subcellularLocation>
</comment>
<keyword evidence="6 8" id="KW-0539">Nucleus</keyword>
<reference evidence="12" key="2">
    <citation type="submission" date="2023-05" db="EMBL/GenBank/DDBJ databases">
        <authorList>
            <person name="Schelkunov M.I."/>
        </authorList>
    </citation>
    <scope>NUCLEOTIDE SEQUENCE</scope>
    <source>
        <strain evidence="12">Hsosn_3</strain>
        <tissue evidence="12">Leaf</tissue>
    </source>
</reference>
<dbReference type="SMART" id="SM00414">
    <property type="entry name" value="H2A"/>
    <property type="match status" value="1"/>
</dbReference>
<dbReference type="GO" id="GO:0003677">
    <property type="term" value="F:DNA binding"/>
    <property type="evidence" value="ECO:0007669"/>
    <property type="project" value="UniProtKB-KW"/>
</dbReference>
<dbReference type="InterPro" id="IPR009072">
    <property type="entry name" value="Histone-fold"/>
</dbReference>
<evidence type="ECO:0000259" key="11">
    <source>
        <dbReference type="Pfam" id="PF16211"/>
    </source>
</evidence>
<proteinExistence type="inferred from homology"/>
<keyword evidence="5 8" id="KW-0238">DNA-binding</keyword>
<reference evidence="12" key="1">
    <citation type="submission" date="2023-02" db="EMBL/GenBank/DDBJ databases">
        <title>Genome of toxic invasive species Heracleum sosnowskyi carries increased number of genes despite the absence of recent whole-genome duplications.</title>
        <authorList>
            <person name="Schelkunov M."/>
            <person name="Shtratnikova V."/>
            <person name="Makarenko M."/>
            <person name="Klepikova A."/>
            <person name="Omelchenko D."/>
            <person name="Novikova G."/>
            <person name="Obukhova E."/>
            <person name="Bogdanov V."/>
            <person name="Penin A."/>
            <person name="Logacheva M."/>
        </authorList>
    </citation>
    <scope>NUCLEOTIDE SEQUENCE</scope>
    <source>
        <strain evidence="12">Hsosn_3</strain>
        <tissue evidence="12">Leaf</tissue>
    </source>
</reference>
<comment type="similarity">
    <text evidence="3 8">Belongs to the histone H2A family.</text>
</comment>
<dbReference type="Proteomes" id="UP001237642">
    <property type="component" value="Unassembled WGS sequence"/>
</dbReference>
<evidence type="ECO:0000256" key="8">
    <source>
        <dbReference type="RuleBase" id="RU003767"/>
    </source>
</evidence>
<dbReference type="FunFam" id="1.10.20.10:FF:000013">
    <property type="entry name" value="Core histone macro-H2A"/>
    <property type="match status" value="1"/>
</dbReference>
<dbReference type="Pfam" id="PF16211">
    <property type="entry name" value="Histone_H2A_C"/>
    <property type="match status" value="1"/>
</dbReference>
<evidence type="ECO:0000256" key="6">
    <source>
        <dbReference type="ARBA" id="ARBA00023242"/>
    </source>
</evidence>
<dbReference type="GO" id="GO:0030527">
    <property type="term" value="F:structural constituent of chromatin"/>
    <property type="evidence" value="ECO:0007669"/>
    <property type="project" value="InterPro"/>
</dbReference>
<keyword evidence="4 8" id="KW-0158">Chromosome</keyword>
<gene>
    <name evidence="12" type="ORF">POM88_049332</name>
</gene>
<feature type="compositionally biased region" description="Basic residues" evidence="9">
    <location>
        <begin position="10"/>
        <end position="22"/>
    </location>
</feature>
<evidence type="ECO:0000313" key="13">
    <source>
        <dbReference type="Proteomes" id="UP001237642"/>
    </source>
</evidence>
<comment type="subunit">
    <text evidence="8">The nucleosome is a histone octamer containing two molecules each of H2A, H2B, H3 and H4 assembled in one H3-H4 heterotetramer and two H2A-H2B heterodimers. The octamer wraps approximately 147 bp of DNA.</text>
</comment>
<dbReference type="InterPro" id="IPR002119">
    <property type="entry name" value="Histone_H2A"/>
</dbReference>
<comment type="caution">
    <text evidence="12">The sequence shown here is derived from an EMBL/GenBank/DDBJ whole genome shotgun (WGS) entry which is preliminary data.</text>
</comment>
<evidence type="ECO:0000256" key="9">
    <source>
        <dbReference type="SAM" id="MobiDB-lite"/>
    </source>
</evidence>
<evidence type="ECO:0000313" key="12">
    <source>
        <dbReference type="EMBL" id="KAK1356076.1"/>
    </source>
</evidence>
<sequence length="127" mass="13768">MSPTGVAGRGKTRGTKPVSRSRKAGLQFPVGRIARFLKTGRYAKRIGFASPVYLAAVLEYLAAEILELAGNAAKHNKKTRISPRHLQLAVLNDEEFTTLFKNTTIPNGGVLPCIHSSLLPQKAGKEE</sequence>